<evidence type="ECO:0000259" key="5">
    <source>
        <dbReference type="Pfam" id="PF17846"/>
    </source>
</evidence>
<keyword evidence="3" id="KW-0269">Exonuclease</keyword>
<gene>
    <name evidence="6" type="ORF">Taro_053042</name>
</gene>
<dbReference type="InterPro" id="IPR004859">
    <property type="entry name" value="Xrn1_N"/>
</dbReference>
<dbReference type="GO" id="GO:0000956">
    <property type="term" value="P:nuclear-transcribed mRNA catabolic process"/>
    <property type="evidence" value="ECO:0007669"/>
    <property type="project" value="TreeGrafter"/>
</dbReference>
<dbReference type="Pfam" id="PF17846">
    <property type="entry name" value="XRN_M"/>
    <property type="match status" value="2"/>
</dbReference>
<feature type="domain" description="Xrn1 helical" evidence="5">
    <location>
        <begin position="365"/>
        <end position="419"/>
    </location>
</feature>
<dbReference type="OrthoDB" id="372487at2759"/>
<dbReference type="Gene3D" id="3.40.50.12390">
    <property type="match status" value="2"/>
</dbReference>
<evidence type="ECO:0000259" key="4">
    <source>
        <dbReference type="Pfam" id="PF03159"/>
    </source>
</evidence>
<dbReference type="GO" id="GO:0003723">
    <property type="term" value="F:RNA binding"/>
    <property type="evidence" value="ECO:0007669"/>
    <property type="project" value="TreeGrafter"/>
</dbReference>
<evidence type="ECO:0000256" key="1">
    <source>
        <dbReference type="ARBA" id="ARBA00022722"/>
    </source>
</evidence>
<protein>
    <submittedName>
        <fullName evidence="6">Uncharacterized protein</fullName>
    </submittedName>
</protein>
<comment type="caution">
    <text evidence="6">The sequence shown here is derived from an EMBL/GenBank/DDBJ whole genome shotgun (WGS) entry which is preliminary data.</text>
</comment>
<evidence type="ECO:0000256" key="2">
    <source>
        <dbReference type="ARBA" id="ARBA00022801"/>
    </source>
</evidence>
<accession>A0A843XLZ7</accession>
<feature type="non-terminal residue" evidence="6">
    <location>
        <position position="1"/>
    </location>
</feature>
<dbReference type="CDD" id="cd18673">
    <property type="entry name" value="PIN_XRN1-2-like"/>
    <property type="match status" value="1"/>
</dbReference>
<organism evidence="6 7">
    <name type="scientific">Colocasia esculenta</name>
    <name type="common">Wild taro</name>
    <name type="synonym">Arum esculentum</name>
    <dbReference type="NCBI Taxonomy" id="4460"/>
    <lineage>
        <taxon>Eukaryota</taxon>
        <taxon>Viridiplantae</taxon>
        <taxon>Streptophyta</taxon>
        <taxon>Embryophyta</taxon>
        <taxon>Tracheophyta</taxon>
        <taxon>Spermatophyta</taxon>
        <taxon>Magnoliopsida</taxon>
        <taxon>Liliopsida</taxon>
        <taxon>Araceae</taxon>
        <taxon>Aroideae</taxon>
        <taxon>Colocasieae</taxon>
        <taxon>Colocasia</taxon>
    </lineage>
</organism>
<dbReference type="PANTHER" id="PTHR12341:SF62">
    <property type="entry name" value="5'-3' EXORIBONUCLEASE 3-LIKE"/>
    <property type="match status" value="1"/>
</dbReference>
<evidence type="ECO:0000313" key="7">
    <source>
        <dbReference type="Proteomes" id="UP000652761"/>
    </source>
</evidence>
<dbReference type="EMBL" id="NMUH01009404">
    <property type="protein sequence ID" value="MQM20027.1"/>
    <property type="molecule type" value="Genomic_DNA"/>
</dbReference>
<dbReference type="GO" id="GO:0004534">
    <property type="term" value="F:5'-3' RNA exonuclease activity"/>
    <property type="evidence" value="ECO:0007669"/>
    <property type="project" value="TreeGrafter"/>
</dbReference>
<reference evidence="6" key="1">
    <citation type="submission" date="2017-07" db="EMBL/GenBank/DDBJ databases">
        <title>Taro Niue Genome Assembly and Annotation.</title>
        <authorList>
            <person name="Atibalentja N."/>
            <person name="Keating K."/>
            <person name="Fields C.J."/>
        </authorList>
    </citation>
    <scope>NUCLEOTIDE SEQUENCE</scope>
    <source>
        <strain evidence="6">Niue_2</strain>
        <tissue evidence="6">Leaf</tissue>
    </source>
</reference>
<keyword evidence="7" id="KW-1185">Reference proteome</keyword>
<dbReference type="PANTHER" id="PTHR12341">
    <property type="entry name" value="5'-&gt;3' EXORIBONUCLEASE"/>
    <property type="match status" value="1"/>
</dbReference>
<dbReference type="Pfam" id="PF03159">
    <property type="entry name" value="XRN_N"/>
    <property type="match status" value="2"/>
</dbReference>
<keyword evidence="1" id="KW-0540">Nuclease</keyword>
<dbReference type="Proteomes" id="UP000652761">
    <property type="component" value="Unassembled WGS sequence"/>
</dbReference>
<dbReference type="InterPro" id="IPR041412">
    <property type="entry name" value="Xrn1_helical"/>
</dbReference>
<dbReference type="InterPro" id="IPR027073">
    <property type="entry name" value="5_3_exoribonuclease"/>
</dbReference>
<dbReference type="AlphaFoldDB" id="A0A843XLZ7"/>
<evidence type="ECO:0000313" key="6">
    <source>
        <dbReference type="EMBL" id="MQM20027.1"/>
    </source>
</evidence>
<keyword evidence="2" id="KW-0378">Hydrolase</keyword>
<dbReference type="GO" id="GO:0005634">
    <property type="term" value="C:nucleus"/>
    <property type="evidence" value="ECO:0007669"/>
    <property type="project" value="TreeGrafter"/>
</dbReference>
<sequence length="476" mass="54698">MNQQRSRRYRAAKDAEDAVCFLSFFVIRTVQSKSARYFNSSHPYPDEEEEKLRNQFQAEGIQVIPKQESEVSDSTVITPGTVFMEKLSTALEYYIRLRLNSDPGWSKLKVILSEANVPGEGEHKIMSFIRLQRNLPGYNPNTLHCLYGLVGKSSLPAFQIYPTATSNLIICKFIKVNCYFTILQDADLIMLALTTHEIHFTILREDVLSQPPAGDITLALETSFSRAQYEKLKTRESFGSAARMSSHLPKKPYQFVKIWTLRRYLEMDLRIPEAPFEVDLERQIDDFIFMCFFTGNDFLPSIPSVEVHEGAIDLLIYVYKSQFKKIGGYLVDTSKRRLERHVRESLKSLGDDSEDLTTASGQQNHASGSAAFIDGDRSNVKLGAPGWRERYYKKKFFVSSPDETECVRKELLVRLYCEGASSGHEVHRGLVLGLGILLWWSLFMELVKEWTLINHHERWAFLRFCDISTVPLLRLI</sequence>
<feature type="domain" description="Xrn1 N-terminal" evidence="4">
    <location>
        <begin position="1"/>
        <end position="149"/>
    </location>
</feature>
<feature type="domain" description="Xrn1 helical" evidence="5">
    <location>
        <begin position="278"/>
        <end position="350"/>
    </location>
</feature>
<feature type="domain" description="Xrn1 N-terminal" evidence="4">
    <location>
        <begin position="184"/>
        <end position="206"/>
    </location>
</feature>
<evidence type="ECO:0000256" key="3">
    <source>
        <dbReference type="ARBA" id="ARBA00022839"/>
    </source>
</evidence>
<proteinExistence type="predicted"/>
<name>A0A843XLZ7_COLES</name>